<evidence type="ECO:0000256" key="3">
    <source>
        <dbReference type="SAM" id="MobiDB-lite"/>
    </source>
</evidence>
<dbReference type="EMBL" id="JAPDMZ010000039">
    <property type="protein sequence ID" value="KAK0554286.1"/>
    <property type="molecule type" value="Genomic_DNA"/>
</dbReference>
<dbReference type="Proteomes" id="UP001176517">
    <property type="component" value="Unassembled WGS sequence"/>
</dbReference>
<dbReference type="GO" id="GO:0005730">
    <property type="term" value="C:nucleolus"/>
    <property type="evidence" value="ECO:0007669"/>
    <property type="project" value="TreeGrafter"/>
</dbReference>
<comment type="caution">
    <text evidence="4">The sequence shown here is derived from an EMBL/GenBank/DDBJ whole genome shotgun (WGS) entry which is preliminary data.</text>
</comment>
<sequence>MVRFKHTFSFPAPTPPPTDLTAVDVLKLIRNSLHANFGDLGSGVHGSNVQCRYYSPALRIAIIRCARESAKHVWAAVTLITECKGRSVRPRVIHLGGTIKKVQLKAIGLDKAAISNLQTIMNEPDSLSADGVIPGIPATAATATATADTAALGFEMPQSFLDDEEEDAGSPVSLGEIVPRDEVTNI</sequence>
<gene>
    <name evidence="4" type="primary">POP5</name>
    <name evidence="4" type="ORF">OC846_002169</name>
</gene>
<dbReference type="InterPro" id="IPR038085">
    <property type="entry name" value="Rnp2-like_sf"/>
</dbReference>
<feature type="region of interest" description="Disordered" evidence="3">
    <location>
        <begin position="162"/>
        <end position="186"/>
    </location>
</feature>
<name>A0AAN6JZ78_9BASI</name>
<dbReference type="GO" id="GO:0000172">
    <property type="term" value="C:ribonuclease MRP complex"/>
    <property type="evidence" value="ECO:0007669"/>
    <property type="project" value="TreeGrafter"/>
</dbReference>
<dbReference type="AlphaFoldDB" id="A0AAN6JZ78"/>
<dbReference type="InterPro" id="IPR002759">
    <property type="entry name" value="Pop5/Rpp14/Rnp2-like"/>
</dbReference>
<protein>
    <submittedName>
        <fullName evidence="4">RNA-binding protein pop5</fullName>
        <ecNumber evidence="4">3.1.26.5</ecNumber>
    </submittedName>
</protein>
<keyword evidence="2" id="KW-0819">tRNA processing</keyword>
<keyword evidence="4" id="KW-0378">Hydrolase</keyword>
<dbReference type="GO" id="GO:0033204">
    <property type="term" value="F:ribonuclease P RNA binding"/>
    <property type="evidence" value="ECO:0007669"/>
    <property type="project" value="TreeGrafter"/>
</dbReference>
<evidence type="ECO:0000313" key="5">
    <source>
        <dbReference type="Proteomes" id="UP001176517"/>
    </source>
</evidence>
<proteinExistence type="inferred from homology"/>
<dbReference type="SUPFAM" id="SSF160350">
    <property type="entry name" value="Rnp2-like"/>
    <property type="match status" value="1"/>
</dbReference>
<dbReference type="GO" id="GO:0004526">
    <property type="term" value="F:ribonuclease P activity"/>
    <property type="evidence" value="ECO:0007669"/>
    <property type="project" value="UniProtKB-EC"/>
</dbReference>
<reference evidence="4" key="1">
    <citation type="journal article" date="2023" name="PhytoFront">
        <title>Draft Genome Resources of Seven Strains of Tilletia horrida, Causal Agent of Kernel Smut of Rice.</title>
        <authorList>
            <person name="Khanal S."/>
            <person name="Antony Babu S."/>
            <person name="Zhou X.G."/>
        </authorList>
    </citation>
    <scope>NUCLEOTIDE SEQUENCE</scope>
    <source>
        <strain evidence="4">TX6</strain>
    </source>
</reference>
<evidence type="ECO:0000313" key="4">
    <source>
        <dbReference type="EMBL" id="KAK0554286.1"/>
    </source>
</evidence>
<evidence type="ECO:0000256" key="2">
    <source>
        <dbReference type="ARBA" id="ARBA00022694"/>
    </source>
</evidence>
<keyword evidence="5" id="KW-1185">Reference proteome</keyword>
<organism evidence="4 5">
    <name type="scientific">Tilletia horrida</name>
    <dbReference type="NCBI Taxonomy" id="155126"/>
    <lineage>
        <taxon>Eukaryota</taxon>
        <taxon>Fungi</taxon>
        <taxon>Dikarya</taxon>
        <taxon>Basidiomycota</taxon>
        <taxon>Ustilaginomycotina</taxon>
        <taxon>Exobasidiomycetes</taxon>
        <taxon>Tilletiales</taxon>
        <taxon>Tilletiaceae</taxon>
        <taxon>Tilletia</taxon>
    </lineage>
</organism>
<dbReference type="GO" id="GO:0030681">
    <property type="term" value="C:multimeric ribonuclease P complex"/>
    <property type="evidence" value="ECO:0007669"/>
    <property type="project" value="TreeGrafter"/>
</dbReference>
<dbReference type="PANTHER" id="PTHR15441">
    <property type="entry name" value="RIBONUCLEASE P PROTEIN SUBUNIT P14"/>
    <property type="match status" value="1"/>
</dbReference>
<comment type="similarity">
    <text evidence="1">Belongs to the eukaryotic/archaeal RNase P protein component 2 family.</text>
</comment>
<dbReference type="Gene3D" id="3.30.70.3250">
    <property type="entry name" value="Ribonuclease P, Pop5 subunit"/>
    <property type="match status" value="1"/>
</dbReference>
<dbReference type="Pfam" id="PF01900">
    <property type="entry name" value="RNase_P_Rpp14"/>
    <property type="match status" value="1"/>
</dbReference>
<accession>A0AAN6JZ78</accession>
<evidence type="ECO:0000256" key="1">
    <source>
        <dbReference type="ARBA" id="ARBA00010800"/>
    </source>
</evidence>
<dbReference type="PANTHER" id="PTHR15441:SF2">
    <property type="entry name" value="RIBONUCLEASE P_MRP PROTEIN SUBUNIT POP5"/>
    <property type="match status" value="1"/>
</dbReference>
<dbReference type="GO" id="GO:0001682">
    <property type="term" value="P:tRNA 5'-leader removal"/>
    <property type="evidence" value="ECO:0007669"/>
    <property type="project" value="InterPro"/>
</dbReference>
<dbReference type="EC" id="3.1.26.5" evidence="4"/>